<dbReference type="Proteomes" id="UP000575241">
    <property type="component" value="Unassembled WGS sequence"/>
</dbReference>
<reference evidence="2 3" key="1">
    <citation type="submission" date="2020-08" db="EMBL/GenBank/DDBJ databases">
        <title>Functional genomics of gut bacteria from endangered species of beetles.</title>
        <authorList>
            <person name="Carlos-Shanley C."/>
        </authorList>
    </citation>
    <scope>NUCLEOTIDE SEQUENCE [LARGE SCALE GENOMIC DNA]</scope>
    <source>
        <strain evidence="2 3">S00224</strain>
    </source>
</reference>
<protein>
    <submittedName>
        <fullName evidence="2">DNA-binding CsgD family transcriptional regulator/PAS domain-containing protein</fullName>
    </submittedName>
</protein>
<organism evidence="2 3">
    <name type="scientific">Sphingomonas kyeonggiensis</name>
    <dbReference type="NCBI Taxonomy" id="1268553"/>
    <lineage>
        <taxon>Bacteria</taxon>
        <taxon>Pseudomonadati</taxon>
        <taxon>Pseudomonadota</taxon>
        <taxon>Alphaproteobacteria</taxon>
        <taxon>Sphingomonadales</taxon>
        <taxon>Sphingomonadaceae</taxon>
        <taxon>Sphingomonas</taxon>
    </lineage>
</organism>
<name>A0A7W7K4A8_9SPHN</name>
<dbReference type="InterPro" id="IPR016032">
    <property type="entry name" value="Sig_transdc_resp-reg_C-effctor"/>
</dbReference>
<feature type="domain" description="HTH luxR-type" evidence="1">
    <location>
        <begin position="312"/>
        <end position="369"/>
    </location>
</feature>
<keyword evidence="2" id="KW-0238">DNA-binding</keyword>
<dbReference type="GO" id="GO:0003677">
    <property type="term" value="F:DNA binding"/>
    <property type="evidence" value="ECO:0007669"/>
    <property type="project" value="UniProtKB-KW"/>
</dbReference>
<accession>A0A7W7K4A8</accession>
<proteinExistence type="predicted"/>
<dbReference type="Gene3D" id="1.10.10.10">
    <property type="entry name" value="Winged helix-like DNA-binding domain superfamily/Winged helix DNA-binding domain"/>
    <property type="match status" value="1"/>
</dbReference>
<gene>
    <name evidence="2" type="ORF">HNP52_003884</name>
</gene>
<dbReference type="SUPFAM" id="SSF46894">
    <property type="entry name" value="C-terminal effector domain of the bipartite response regulators"/>
    <property type="match status" value="1"/>
</dbReference>
<evidence type="ECO:0000313" key="2">
    <source>
        <dbReference type="EMBL" id="MBB4840787.1"/>
    </source>
</evidence>
<dbReference type="EMBL" id="JACHLN010000004">
    <property type="protein sequence ID" value="MBB4840787.1"/>
    <property type="molecule type" value="Genomic_DNA"/>
</dbReference>
<dbReference type="GO" id="GO:0006355">
    <property type="term" value="P:regulation of DNA-templated transcription"/>
    <property type="evidence" value="ECO:0007669"/>
    <property type="project" value="InterPro"/>
</dbReference>
<sequence>MLVAELVGGIYEAALDPCLWQSLVDRIEAIYPEITVALFSHESHVPSAALNIRANFSEAALRDYSAYHFSTSPYVDFVPRNGVGQPVRTEAIISDEELFRTEHYNDFMLPHGVGRYGTGMVLEREPGGWASLSLADRDNDVDRREHQMQLLRLLAPHFGRAFKLRRTLMDSRMAGQAQQAVFDGWMHAAFVLDRDGRVMTMNRRADALVIRGDCLVLNRFGQPRSFDDKCSRALETAFAACRASADAPMRAVDDPGGVMLPRRAGASALHAMLWPISSAAEFNLPSLPAQVLLVVSDPDDTPPGAVAWIARRFGLSPSEERLAEAVIAGVPLSEAAERLGIQLSTARTRLKTIQAKTGCHRQMDLVRLAMSVPTLRLV</sequence>
<evidence type="ECO:0000313" key="3">
    <source>
        <dbReference type="Proteomes" id="UP000575241"/>
    </source>
</evidence>
<dbReference type="AlphaFoldDB" id="A0A7W7K4A8"/>
<dbReference type="InterPro" id="IPR000792">
    <property type="entry name" value="Tscrpt_reg_LuxR_C"/>
</dbReference>
<evidence type="ECO:0000259" key="1">
    <source>
        <dbReference type="SMART" id="SM00421"/>
    </source>
</evidence>
<keyword evidence="3" id="KW-1185">Reference proteome</keyword>
<comment type="caution">
    <text evidence="2">The sequence shown here is derived from an EMBL/GenBank/DDBJ whole genome shotgun (WGS) entry which is preliminary data.</text>
</comment>
<dbReference type="SMART" id="SM00421">
    <property type="entry name" value="HTH_LUXR"/>
    <property type="match status" value="1"/>
</dbReference>
<dbReference type="InterPro" id="IPR036388">
    <property type="entry name" value="WH-like_DNA-bd_sf"/>
</dbReference>